<dbReference type="RefSeq" id="XP_022486578.1">
    <property type="nucleotide sequence ID" value="XM_022633549.1"/>
</dbReference>
<proteinExistence type="predicted"/>
<keyword evidence="4" id="KW-1185">Reference proteome</keyword>
<evidence type="ECO:0000256" key="1">
    <source>
        <dbReference type="SAM" id="MobiDB-lite"/>
    </source>
</evidence>
<dbReference type="EMBL" id="LXJU01000014">
    <property type="protein sequence ID" value="OGE51133.1"/>
    <property type="molecule type" value="Genomic_DNA"/>
</dbReference>
<dbReference type="PROSITE" id="PS50181">
    <property type="entry name" value="FBOX"/>
    <property type="match status" value="1"/>
</dbReference>
<dbReference type="OrthoDB" id="5279008at2759"/>
<gene>
    <name evidence="3" type="ORF">PENARI_c014G07273</name>
</gene>
<reference evidence="3 4" key="1">
    <citation type="journal article" date="2016" name="Sci. Rep.">
        <title>Penicillium arizonense, a new, genome sequenced fungal species, reveals a high chemical diversity in secreted metabolites.</title>
        <authorList>
            <person name="Grijseels S."/>
            <person name="Nielsen J.C."/>
            <person name="Randelovic M."/>
            <person name="Nielsen J."/>
            <person name="Nielsen K.F."/>
            <person name="Workman M."/>
            <person name="Frisvad J.C."/>
        </authorList>
    </citation>
    <scope>NUCLEOTIDE SEQUENCE [LARGE SCALE GENOMIC DNA]</scope>
    <source>
        <strain evidence="3 4">CBS 141311</strain>
    </source>
</reference>
<feature type="compositionally biased region" description="Polar residues" evidence="1">
    <location>
        <begin position="265"/>
        <end position="281"/>
    </location>
</feature>
<feature type="region of interest" description="Disordered" evidence="1">
    <location>
        <begin position="265"/>
        <end position="287"/>
    </location>
</feature>
<dbReference type="Proteomes" id="UP000177622">
    <property type="component" value="Unassembled WGS sequence"/>
</dbReference>
<feature type="domain" description="F-box" evidence="2">
    <location>
        <begin position="1"/>
        <end position="49"/>
    </location>
</feature>
<accession>A0A1F5LD44</accession>
<sequence>MSIVSLPVELISKISNHLDLQQWFALRLSCRALYESSLENFAETYYKKIRFIVTSESLHELEELSKSNGLRAQVQELWMIPTVFGGTERSMGMVSISSKSCRQVKGDELETRNAVHKAMITDNSNLLESETFSPTIALTEEQYDSLLSALKSLDELHLCIDLYEPAWLKLFTNVAPQLKRLTLSQGHMPAYLAQDDIPAYPAKSYVGNMFQKVNFIRLRELHIHELDIYFNSLKSLLIGVKKSLAILTLEKVTIRSEKLKAADDSSSQYSEYSGHQENESSIPLMPTYIPDDIRRTSMSPSLFQPMPAAIDPVSSPFQPTSPVFHPTSPSFIPTFPSFQPTLPSFQPTLPSYTPYLSASETAPAESAPTSPQYSSSSESSEPMSEEYLNANWSSIYHPHIPHFYTQTEMRPVGPPGMIRRVQPTTTCVSSLLGLFQNELSLEKLTLEEIVCDETYYYFKKVNEIRPTFYVEFDIRSGDISFNEWISHLKPVTSEPDFKWKNGSTK</sequence>
<organism evidence="3 4">
    <name type="scientific">Penicillium arizonense</name>
    <dbReference type="NCBI Taxonomy" id="1835702"/>
    <lineage>
        <taxon>Eukaryota</taxon>
        <taxon>Fungi</taxon>
        <taxon>Dikarya</taxon>
        <taxon>Ascomycota</taxon>
        <taxon>Pezizomycotina</taxon>
        <taxon>Eurotiomycetes</taxon>
        <taxon>Eurotiomycetidae</taxon>
        <taxon>Eurotiales</taxon>
        <taxon>Aspergillaceae</taxon>
        <taxon>Penicillium</taxon>
    </lineage>
</organism>
<evidence type="ECO:0000259" key="2">
    <source>
        <dbReference type="PROSITE" id="PS50181"/>
    </source>
</evidence>
<dbReference type="AlphaFoldDB" id="A0A1F5LD44"/>
<evidence type="ECO:0000313" key="3">
    <source>
        <dbReference type="EMBL" id="OGE51133.1"/>
    </source>
</evidence>
<dbReference type="InterPro" id="IPR001810">
    <property type="entry name" value="F-box_dom"/>
</dbReference>
<dbReference type="GeneID" id="34578283"/>
<protein>
    <recommendedName>
        <fullName evidence="2">F-box domain-containing protein</fullName>
    </recommendedName>
</protein>
<feature type="region of interest" description="Disordered" evidence="1">
    <location>
        <begin position="359"/>
        <end position="381"/>
    </location>
</feature>
<comment type="caution">
    <text evidence="3">The sequence shown here is derived from an EMBL/GenBank/DDBJ whole genome shotgun (WGS) entry which is preliminary data.</text>
</comment>
<dbReference type="STRING" id="1835702.A0A1F5LD44"/>
<evidence type="ECO:0000313" key="4">
    <source>
        <dbReference type="Proteomes" id="UP000177622"/>
    </source>
</evidence>
<name>A0A1F5LD44_PENAI</name>